<dbReference type="AlphaFoldDB" id="A0A4U0Y484"/>
<evidence type="ECO:0000256" key="1">
    <source>
        <dbReference type="SAM" id="MobiDB-lite"/>
    </source>
</evidence>
<accession>A0A4U0Y484</accession>
<feature type="region of interest" description="Disordered" evidence="1">
    <location>
        <begin position="170"/>
        <end position="218"/>
    </location>
</feature>
<dbReference type="OrthoDB" id="5241710at2759"/>
<feature type="transmembrane region" description="Helical" evidence="2">
    <location>
        <begin position="67"/>
        <end position="86"/>
    </location>
</feature>
<dbReference type="STRING" id="329884.A0A4U0Y484"/>
<proteinExistence type="predicted"/>
<organism evidence="3 4">
    <name type="scientific">Friedmanniomyces simplex</name>
    <dbReference type="NCBI Taxonomy" id="329884"/>
    <lineage>
        <taxon>Eukaryota</taxon>
        <taxon>Fungi</taxon>
        <taxon>Dikarya</taxon>
        <taxon>Ascomycota</taxon>
        <taxon>Pezizomycotina</taxon>
        <taxon>Dothideomycetes</taxon>
        <taxon>Dothideomycetidae</taxon>
        <taxon>Mycosphaerellales</taxon>
        <taxon>Teratosphaeriaceae</taxon>
        <taxon>Friedmanniomyces</taxon>
    </lineage>
</organism>
<feature type="compositionally biased region" description="Basic and acidic residues" evidence="1">
    <location>
        <begin position="196"/>
        <end position="210"/>
    </location>
</feature>
<dbReference type="Proteomes" id="UP000309340">
    <property type="component" value="Unassembled WGS sequence"/>
</dbReference>
<gene>
    <name evidence="3" type="ORF">B0A55_00472</name>
</gene>
<feature type="transmembrane region" description="Helical" evidence="2">
    <location>
        <begin position="106"/>
        <end position="126"/>
    </location>
</feature>
<dbReference type="EMBL" id="NAJQ01000005">
    <property type="protein sequence ID" value="TKA83636.1"/>
    <property type="molecule type" value="Genomic_DNA"/>
</dbReference>
<evidence type="ECO:0000313" key="4">
    <source>
        <dbReference type="Proteomes" id="UP000309340"/>
    </source>
</evidence>
<keyword evidence="4" id="KW-1185">Reference proteome</keyword>
<evidence type="ECO:0000313" key="3">
    <source>
        <dbReference type="EMBL" id="TKA83636.1"/>
    </source>
</evidence>
<feature type="transmembrane region" description="Helical" evidence="2">
    <location>
        <begin position="37"/>
        <end position="55"/>
    </location>
</feature>
<keyword evidence="2" id="KW-0812">Transmembrane</keyword>
<feature type="transmembrane region" description="Helical" evidence="2">
    <location>
        <begin position="12"/>
        <end position="31"/>
    </location>
</feature>
<keyword evidence="2" id="KW-1133">Transmembrane helix</keyword>
<comment type="caution">
    <text evidence="3">The sequence shown here is derived from an EMBL/GenBank/DDBJ whole genome shotgun (WGS) entry which is preliminary data.</text>
</comment>
<evidence type="ECO:0000256" key="2">
    <source>
        <dbReference type="SAM" id="Phobius"/>
    </source>
</evidence>
<name>A0A4U0Y484_9PEZI</name>
<protein>
    <submittedName>
        <fullName evidence="3">Uncharacterized protein</fullName>
    </submittedName>
</protein>
<sequence>MKHRSPDHTVRLLTLLLWIPAFSFLLPYGVISHNICPTLAIAPMTFSAVTAIIHLAGKAKSRTTNIVTDLFIALFLLGTLIPGWVMMAAGNGRHYWRSNATGTTMVGTYGTAFAMASFVIHTYYCLRELYRACRRAPKKKCPHCHSTLGRTAQRSVYATLPADDMADAPEMAEEDDSNGSKETFHSSRGHVTLLDEEGRPSSSKEPRPSTDDETASALQGVVDLACRRLSVGHATASSRVEEWLDGDLTA</sequence>
<reference evidence="3 4" key="1">
    <citation type="submission" date="2017-03" db="EMBL/GenBank/DDBJ databases">
        <title>Genomes of endolithic fungi from Antarctica.</title>
        <authorList>
            <person name="Coleine C."/>
            <person name="Masonjones S."/>
            <person name="Stajich J.E."/>
        </authorList>
    </citation>
    <scope>NUCLEOTIDE SEQUENCE [LARGE SCALE GENOMIC DNA]</scope>
    <source>
        <strain evidence="3 4">CCFEE 5184</strain>
    </source>
</reference>
<keyword evidence="2" id="KW-0472">Membrane</keyword>